<organism evidence="3 4">
    <name type="scientific">Wenjunlia tyrosinilytica</name>
    <dbReference type="NCBI Taxonomy" id="1544741"/>
    <lineage>
        <taxon>Bacteria</taxon>
        <taxon>Bacillati</taxon>
        <taxon>Actinomycetota</taxon>
        <taxon>Actinomycetes</taxon>
        <taxon>Kitasatosporales</taxon>
        <taxon>Streptomycetaceae</taxon>
        <taxon>Wenjunlia</taxon>
    </lineage>
</organism>
<dbReference type="Pfam" id="PF08241">
    <property type="entry name" value="Methyltransf_11"/>
    <property type="match status" value="1"/>
</dbReference>
<gene>
    <name evidence="3" type="ORF">GCM10012280_58830</name>
</gene>
<protein>
    <submittedName>
        <fullName evidence="3">Methyltransferase type 11</fullName>
    </submittedName>
</protein>
<dbReference type="InterPro" id="IPR029063">
    <property type="entry name" value="SAM-dependent_MTases_sf"/>
</dbReference>
<accession>A0A918E1D1</accession>
<dbReference type="InterPro" id="IPR050447">
    <property type="entry name" value="Erg6_SMT_methyltransf"/>
</dbReference>
<dbReference type="SUPFAM" id="SSF53335">
    <property type="entry name" value="S-adenosyl-L-methionine-dependent methyltransferases"/>
    <property type="match status" value="1"/>
</dbReference>
<dbReference type="InterPro" id="IPR013216">
    <property type="entry name" value="Methyltransf_11"/>
</dbReference>
<keyword evidence="3" id="KW-0489">Methyltransferase</keyword>
<dbReference type="GO" id="GO:0008757">
    <property type="term" value="F:S-adenosylmethionine-dependent methyltransferase activity"/>
    <property type="evidence" value="ECO:0007669"/>
    <property type="project" value="InterPro"/>
</dbReference>
<reference evidence="3" key="2">
    <citation type="submission" date="2020-09" db="EMBL/GenBank/DDBJ databases">
        <authorList>
            <person name="Sun Q."/>
            <person name="Zhou Y."/>
        </authorList>
    </citation>
    <scope>NUCLEOTIDE SEQUENCE</scope>
    <source>
        <strain evidence="3">CGMCC 4.7201</strain>
    </source>
</reference>
<dbReference type="CDD" id="cd02440">
    <property type="entry name" value="AdoMet_MTases"/>
    <property type="match status" value="1"/>
</dbReference>
<sequence>MPRTAATPEQIGEFFDQANHALEIVTGRNFHVGYWTGPEDDSSLEEATDRLTDQMIESIRVGQGDFRVLDIGCGLGRPALRLARATGALVTGISVSKEQIAHATAAAKAEGLADRVRFQYADAMSLPFDENSFDAVWFFESIMLMPDRGEALRQAARVLRPGGRIALTEPFERVPVPAHRRDAVDACMANFRTTSIVQLDRYPGLFREAGLRLVELRDITGNTITGSMTRYIDALLSNQPEVTDSVGQETAERMMRGFERLQNTPEVGYLHLVAVRVGDGQP</sequence>
<dbReference type="EMBL" id="BMMS01000032">
    <property type="protein sequence ID" value="GGO97301.1"/>
    <property type="molecule type" value="Genomic_DNA"/>
</dbReference>
<keyword evidence="4" id="KW-1185">Reference proteome</keyword>
<feature type="domain" description="Methyltransferase type 11" evidence="2">
    <location>
        <begin position="69"/>
        <end position="166"/>
    </location>
</feature>
<evidence type="ECO:0000256" key="1">
    <source>
        <dbReference type="ARBA" id="ARBA00022679"/>
    </source>
</evidence>
<dbReference type="Gene3D" id="3.40.50.150">
    <property type="entry name" value="Vaccinia Virus protein VP39"/>
    <property type="match status" value="1"/>
</dbReference>
<comment type="caution">
    <text evidence="3">The sequence shown here is derived from an EMBL/GenBank/DDBJ whole genome shotgun (WGS) entry which is preliminary data.</text>
</comment>
<dbReference type="GO" id="GO:0032259">
    <property type="term" value="P:methylation"/>
    <property type="evidence" value="ECO:0007669"/>
    <property type="project" value="UniProtKB-KW"/>
</dbReference>
<reference evidence="3" key="1">
    <citation type="journal article" date="2014" name="Int. J. Syst. Evol. Microbiol.">
        <title>Complete genome sequence of Corynebacterium casei LMG S-19264T (=DSM 44701T), isolated from a smear-ripened cheese.</title>
        <authorList>
            <consortium name="US DOE Joint Genome Institute (JGI-PGF)"/>
            <person name="Walter F."/>
            <person name="Albersmeier A."/>
            <person name="Kalinowski J."/>
            <person name="Ruckert C."/>
        </authorList>
    </citation>
    <scope>NUCLEOTIDE SEQUENCE</scope>
    <source>
        <strain evidence="3">CGMCC 4.7201</strain>
    </source>
</reference>
<dbReference type="PANTHER" id="PTHR44068:SF11">
    <property type="entry name" value="GERANYL DIPHOSPHATE 2-C-METHYLTRANSFERASE"/>
    <property type="match status" value="1"/>
</dbReference>
<dbReference type="AlphaFoldDB" id="A0A918E1D1"/>
<dbReference type="Proteomes" id="UP000641932">
    <property type="component" value="Unassembled WGS sequence"/>
</dbReference>
<evidence type="ECO:0000313" key="3">
    <source>
        <dbReference type="EMBL" id="GGO97301.1"/>
    </source>
</evidence>
<dbReference type="PANTHER" id="PTHR44068">
    <property type="entry name" value="ZGC:194242"/>
    <property type="match status" value="1"/>
</dbReference>
<keyword evidence="1" id="KW-0808">Transferase</keyword>
<evidence type="ECO:0000313" key="4">
    <source>
        <dbReference type="Proteomes" id="UP000641932"/>
    </source>
</evidence>
<proteinExistence type="predicted"/>
<evidence type="ECO:0000259" key="2">
    <source>
        <dbReference type="Pfam" id="PF08241"/>
    </source>
</evidence>
<dbReference type="RefSeq" id="WP_189134858.1">
    <property type="nucleotide sequence ID" value="NZ_BMMS01000032.1"/>
</dbReference>
<name>A0A918E1D1_9ACTN</name>